<comment type="caution">
    <text evidence="5">The sequence shown here is derived from an EMBL/GenBank/DDBJ whole genome shotgun (WGS) entry which is preliminary data.</text>
</comment>
<dbReference type="Pfam" id="PF13646">
    <property type="entry name" value="HEAT_2"/>
    <property type="match status" value="1"/>
</dbReference>
<accession>A0A8J7LD20</accession>
<dbReference type="AlphaFoldDB" id="A0A8J7LD20"/>
<comment type="similarity">
    <text evidence="1">Belongs to the CpcE/RpcE/PecE family.</text>
</comment>
<dbReference type="InterPro" id="IPR004155">
    <property type="entry name" value="PBS_lyase_HEAT"/>
</dbReference>
<dbReference type="GO" id="GO:0030089">
    <property type="term" value="C:phycobilisome"/>
    <property type="evidence" value="ECO:0007669"/>
    <property type="project" value="UniProtKB-KW"/>
</dbReference>
<evidence type="ECO:0000256" key="2">
    <source>
        <dbReference type="ARBA" id="ARBA00022549"/>
    </source>
</evidence>
<dbReference type="SUPFAM" id="SSF48371">
    <property type="entry name" value="ARM repeat"/>
    <property type="match status" value="1"/>
</dbReference>
<dbReference type="RefSeq" id="WP_214431417.1">
    <property type="nucleotide sequence ID" value="NZ_CAWPUQ010000057.1"/>
</dbReference>
<reference evidence="5 6" key="1">
    <citation type="journal article" date="2021" name="Int. J. Syst. Evol. Microbiol.">
        <title>Amazonocrinis nigriterrae gen. nov., sp. nov., Atlanticothrix silvestris gen. nov., sp. nov. and Dendronalium phyllosphericum gen. nov., sp. nov., nostocacean cyanobacteria from Brazilian environments.</title>
        <authorList>
            <person name="Alvarenga D.O."/>
            <person name="Andreote A.P.D."/>
            <person name="Branco L.H.Z."/>
            <person name="Delbaje E."/>
            <person name="Cruz R.B."/>
            <person name="Varani A.M."/>
            <person name="Fiore M.F."/>
        </authorList>
    </citation>
    <scope>NUCLEOTIDE SEQUENCE [LARGE SCALE GENOMIC DNA]</scope>
    <source>
        <strain evidence="5 6">CENA369</strain>
    </source>
</reference>
<dbReference type="InterPro" id="IPR016024">
    <property type="entry name" value="ARM-type_fold"/>
</dbReference>
<keyword evidence="2" id="KW-0042">Antenna complex</keyword>
<dbReference type="EMBL" id="JAECZA010000015">
    <property type="protein sequence ID" value="MBH8572591.1"/>
    <property type="molecule type" value="Genomic_DNA"/>
</dbReference>
<keyword evidence="6" id="KW-1185">Reference proteome</keyword>
<evidence type="ECO:0000313" key="6">
    <source>
        <dbReference type="Proteomes" id="UP000662314"/>
    </source>
</evidence>
<organism evidence="5 6">
    <name type="scientific">Dendronalium phyllosphericum CENA369</name>
    <dbReference type="NCBI Taxonomy" id="1725256"/>
    <lineage>
        <taxon>Bacteria</taxon>
        <taxon>Bacillati</taxon>
        <taxon>Cyanobacteriota</taxon>
        <taxon>Cyanophyceae</taxon>
        <taxon>Nostocales</taxon>
        <taxon>Nostocaceae</taxon>
        <taxon>Dendronalium</taxon>
        <taxon>Dendronalium phyllosphericum</taxon>
    </lineage>
</organism>
<gene>
    <name evidence="5" type="ORF">I8752_06100</name>
</gene>
<keyword evidence="4" id="KW-0456">Lyase</keyword>
<protein>
    <submittedName>
        <fullName evidence="5">HEAT repeat domain-containing protein</fullName>
    </submittedName>
</protein>
<evidence type="ECO:0000256" key="4">
    <source>
        <dbReference type="ARBA" id="ARBA00023239"/>
    </source>
</evidence>
<evidence type="ECO:0000256" key="1">
    <source>
        <dbReference type="ARBA" id="ARBA00009299"/>
    </source>
</evidence>
<dbReference type="Proteomes" id="UP000662314">
    <property type="component" value="Unassembled WGS sequence"/>
</dbReference>
<dbReference type="InterPro" id="IPR011989">
    <property type="entry name" value="ARM-like"/>
</dbReference>
<proteinExistence type="inferred from homology"/>
<sequence>MSNLTEALNIILNWLQQKQWCRFKEAEKSASLLQPGLSRDEIDSFIGDSNLQLPQEVYEIYQWRNGDMISEWDYVGLFDIYHNSDGFAPWGFIPFQGLINKYISKSNRYTRMEPEIFKRISTFPCISDFQNPAALEIFYSYYDGCLTGYVYKDENYKYYPVVFRDYKGGCDTVLRLYSSLTNMMMTLAESYETAYYIGENGYLRKDTNKILGIWRKYNSEQLVTGVLAKVEQLEPVLPQLEMGFDLIKEVGDTLNFTRDKRLIAPLIRVLRRPPTNTQFDENLDYFRQMSSLYLGWLGGIDAVESLIDALRDGYWLTRYWATITLGKITDLRAVSPLNKILIQDSHEMVRQAANEALAKITNPNSIIDTTYSNPAVANLEASAALYGMTLSDILNPNIENLREKLNNYSTIDEDKNLSSSDDNPNNIPF</sequence>
<dbReference type="GO" id="GO:0016829">
    <property type="term" value="F:lyase activity"/>
    <property type="evidence" value="ECO:0007669"/>
    <property type="project" value="UniProtKB-KW"/>
</dbReference>
<evidence type="ECO:0000256" key="3">
    <source>
        <dbReference type="ARBA" id="ARBA00022738"/>
    </source>
</evidence>
<evidence type="ECO:0000313" key="5">
    <source>
        <dbReference type="EMBL" id="MBH8572591.1"/>
    </source>
</evidence>
<keyword evidence="3" id="KW-0605">Phycobilisome</keyword>
<name>A0A8J7LD20_9NOST</name>
<dbReference type="SMART" id="SM00567">
    <property type="entry name" value="EZ_HEAT"/>
    <property type="match status" value="3"/>
</dbReference>
<dbReference type="Gene3D" id="1.25.10.10">
    <property type="entry name" value="Leucine-rich Repeat Variant"/>
    <property type="match status" value="1"/>
</dbReference>